<evidence type="ECO:0000256" key="7">
    <source>
        <dbReference type="RuleBase" id="RU361228"/>
    </source>
</evidence>
<organism evidence="8 9">
    <name type="scientific">Mugilogobius chulae</name>
    <name type="common">yellowstripe goby</name>
    <dbReference type="NCBI Taxonomy" id="88201"/>
    <lineage>
        <taxon>Eukaryota</taxon>
        <taxon>Metazoa</taxon>
        <taxon>Chordata</taxon>
        <taxon>Craniata</taxon>
        <taxon>Vertebrata</taxon>
        <taxon>Euteleostomi</taxon>
        <taxon>Actinopterygii</taxon>
        <taxon>Neopterygii</taxon>
        <taxon>Teleostei</taxon>
        <taxon>Neoteleostei</taxon>
        <taxon>Acanthomorphata</taxon>
        <taxon>Gobiaria</taxon>
        <taxon>Gobiiformes</taxon>
        <taxon>Gobioidei</taxon>
        <taxon>Gobiidae</taxon>
        <taxon>Gobionellinae</taxon>
        <taxon>Mugilogobius</taxon>
    </lineage>
</organism>
<keyword evidence="9" id="KW-1185">Reference proteome</keyword>
<dbReference type="GO" id="GO:0003950">
    <property type="term" value="F:NAD+ poly-ADP-ribosyltransferase activity"/>
    <property type="evidence" value="ECO:0007669"/>
    <property type="project" value="TreeGrafter"/>
</dbReference>
<dbReference type="PRINTS" id="PR00970">
    <property type="entry name" value="RIBTRNSFRASE"/>
</dbReference>
<reference evidence="9" key="1">
    <citation type="submission" date="2024-04" db="EMBL/GenBank/DDBJ databases">
        <title>Salinicola lusitanus LLJ914,a marine bacterium isolated from the Okinawa Trough.</title>
        <authorList>
            <person name="Li J."/>
        </authorList>
    </citation>
    <scope>NUCLEOTIDE SEQUENCE [LARGE SCALE GENOMIC DNA]</scope>
</reference>
<name>A0AAW0P6I8_9GOBI</name>
<dbReference type="InterPro" id="IPR050999">
    <property type="entry name" value="ADP-ribosyltransferase_ARG"/>
</dbReference>
<dbReference type="Proteomes" id="UP001460270">
    <property type="component" value="Unassembled WGS sequence"/>
</dbReference>
<keyword evidence="4" id="KW-0548">Nucleotidyltransferase</keyword>
<dbReference type="SUPFAM" id="SSF56399">
    <property type="entry name" value="ADP-ribosylation"/>
    <property type="match status" value="1"/>
</dbReference>
<evidence type="ECO:0000256" key="6">
    <source>
        <dbReference type="ARBA" id="ARBA00047597"/>
    </source>
</evidence>
<dbReference type="PROSITE" id="PS51996">
    <property type="entry name" value="TR_MART"/>
    <property type="match status" value="1"/>
</dbReference>
<evidence type="ECO:0000256" key="5">
    <source>
        <dbReference type="ARBA" id="ARBA00022857"/>
    </source>
</evidence>
<dbReference type="AlphaFoldDB" id="A0AAW0P6I8"/>
<dbReference type="PANTHER" id="PTHR10339">
    <property type="entry name" value="ADP-RIBOSYLTRANSFERASE"/>
    <property type="match status" value="1"/>
</dbReference>
<comment type="caution">
    <text evidence="8">The sequence shown here is derived from an EMBL/GenBank/DDBJ whole genome shotgun (WGS) entry which is preliminary data.</text>
</comment>
<evidence type="ECO:0000313" key="9">
    <source>
        <dbReference type="Proteomes" id="UP001460270"/>
    </source>
</evidence>
<evidence type="ECO:0000256" key="2">
    <source>
        <dbReference type="ARBA" id="ARBA00022676"/>
    </source>
</evidence>
<accession>A0AAW0P6I8</accession>
<keyword evidence="3 7" id="KW-0808">Transferase</keyword>
<dbReference type="GO" id="GO:0106274">
    <property type="term" value="F:NAD+-protein-arginine ADP-ribosyltransferase activity"/>
    <property type="evidence" value="ECO:0007669"/>
    <property type="project" value="UniProtKB-EC"/>
</dbReference>
<comment type="similarity">
    <text evidence="1 7">Belongs to the Arg-specific ADP-ribosyltransferase family.</text>
</comment>
<comment type="catalytic activity">
    <reaction evidence="6 7">
        <text>L-arginyl-[protein] + NAD(+) = N(omega)-(ADP-D-ribosyl)-L-arginyl-[protein] + nicotinamide + H(+)</text>
        <dbReference type="Rhea" id="RHEA:19149"/>
        <dbReference type="Rhea" id="RHEA-COMP:10532"/>
        <dbReference type="Rhea" id="RHEA-COMP:15087"/>
        <dbReference type="ChEBI" id="CHEBI:15378"/>
        <dbReference type="ChEBI" id="CHEBI:17154"/>
        <dbReference type="ChEBI" id="CHEBI:29965"/>
        <dbReference type="ChEBI" id="CHEBI:57540"/>
        <dbReference type="ChEBI" id="CHEBI:142554"/>
        <dbReference type="EC" id="2.4.2.31"/>
    </reaction>
</comment>
<gene>
    <name evidence="8" type="ORF">WMY93_014887</name>
</gene>
<evidence type="ECO:0000256" key="4">
    <source>
        <dbReference type="ARBA" id="ARBA00022695"/>
    </source>
</evidence>
<proteinExistence type="inferred from homology"/>
<keyword evidence="5 7" id="KW-0521">NADP</keyword>
<dbReference type="EMBL" id="JBBPFD010000010">
    <property type="protein sequence ID" value="KAK7910203.1"/>
    <property type="molecule type" value="Genomic_DNA"/>
</dbReference>
<keyword evidence="2 7" id="KW-0328">Glycosyltransferase</keyword>
<dbReference type="GO" id="GO:0016779">
    <property type="term" value="F:nucleotidyltransferase activity"/>
    <property type="evidence" value="ECO:0007669"/>
    <property type="project" value="UniProtKB-KW"/>
</dbReference>
<evidence type="ECO:0000256" key="1">
    <source>
        <dbReference type="ARBA" id="ARBA00009558"/>
    </source>
</evidence>
<dbReference type="Gene3D" id="3.90.176.10">
    <property type="entry name" value="Toxin ADP-ribosyltransferase, Chain A, domain 1"/>
    <property type="match status" value="1"/>
</dbReference>
<evidence type="ECO:0000256" key="3">
    <source>
        <dbReference type="ARBA" id="ARBA00022679"/>
    </source>
</evidence>
<evidence type="ECO:0000313" key="8">
    <source>
        <dbReference type="EMBL" id="KAK7910203.1"/>
    </source>
</evidence>
<dbReference type="PANTHER" id="PTHR10339:SF29">
    <property type="entry name" value="NAD(P)(+)--ARGININE ADP-RIBOSYLTRANSFERASE"/>
    <property type="match status" value="1"/>
</dbReference>
<dbReference type="Pfam" id="PF01129">
    <property type="entry name" value="ART"/>
    <property type="match status" value="1"/>
</dbReference>
<sequence>MLGFFVVSTGFTQEPLQSSTIELSMMDECIDDMFNNCIKEMEEQVQKIYFPRELKNENFKMAWDLSEDCAKQRLQRMQRKYSGLTINHTRAICVYTEEEPNMYVPLNAALRRGAAKYNTTDFQYHALYFWLTTALQILKSSNTAYRKTWDVYNGQVNQTIRFGYFASSSLKPDLSGFGNTTCFHIKTQLGAYIEDHSAVKGEDEVLIPSYEKFKIIKIVPDSYGELNCTKSLCWRV</sequence>
<keyword evidence="7" id="KW-0520">NAD</keyword>
<dbReference type="EC" id="2.4.2.31" evidence="7"/>
<dbReference type="InterPro" id="IPR000768">
    <property type="entry name" value="ART"/>
</dbReference>
<protein>
    <recommendedName>
        <fullName evidence="7">NAD(P)(+)--arginine ADP-ribosyltransferase</fullName>
        <ecNumber evidence="7">2.4.2.31</ecNumber>
    </recommendedName>
    <alternativeName>
        <fullName evidence="7">Mono(ADP-ribosyl)transferase</fullName>
    </alternativeName>
</protein>